<reference evidence="2" key="2">
    <citation type="submission" date="2020-09" db="EMBL/GenBank/DDBJ databases">
        <authorList>
            <person name="Sun Q."/>
            <person name="Kim S."/>
        </authorList>
    </citation>
    <scope>NUCLEOTIDE SEQUENCE</scope>
    <source>
        <strain evidence="2">KCTC 42097</strain>
    </source>
</reference>
<organism evidence="2 3">
    <name type="scientific">Limoniibacter endophyticus</name>
    <dbReference type="NCBI Taxonomy" id="1565040"/>
    <lineage>
        <taxon>Bacteria</taxon>
        <taxon>Pseudomonadati</taxon>
        <taxon>Pseudomonadota</taxon>
        <taxon>Alphaproteobacteria</taxon>
        <taxon>Hyphomicrobiales</taxon>
        <taxon>Bartonellaceae</taxon>
        <taxon>Limoniibacter</taxon>
    </lineage>
</organism>
<dbReference type="RefSeq" id="WP_189489218.1">
    <property type="nucleotide sequence ID" value="NZ_BMZO01000004.1"/>
</dbReference>
<reference evidence="2" key="1">
    <citation type="journal article" date="2014" name="Int. J. Syst. Evol. Microbiol.">
        <title>Complete genome sequence of Corynebacterium casei LMG S-19264T (=DSM 44701T), isolated from a smear-ripened cheese.</title>
        <authorList>
            <consortium name="US DOE Joint Genome Institute (JGI-PGF)"/>
            <person name="Walter F."/>
            <person name="Albersmeier A."/>
            <person name="Kalinowski J."/>
            <person name="Ruckert C."/>
        </authorList>
    </citation>
    <scope>NUCLEOTIDE SEQUENCE</scope>
    <source>
        <strain evidence="2">KCTC 42097</strain>
    </source>
</reference>
<dbReference type="Proteomes" id="UP000641137">
    <property type="component" value="Unassembled WGS sequence"/>
</dbReference>
<dbReference type="Pfam" id="PF09619">
    <property type="entry name" value="YscW"/>
    <property type="match status" value="1"/>
</dbReference>
<dbReference type="AlphaFoldDB" id="A0A8J3DHN0"/>
<feature type="chain" id="PRO_5035320501" description="Lipoprotein" evidence="1">
    <location>
        <begin position="21"/>
        <end position="130"/>
    </location>
</feature>
<dbReference type="EMBL" id="BMZO01000004">
    <property type="protein sequence ID" value="GHC68725.1"/>
    <property type="molecule type" value="Genomic_DNA"/>
</dbReference>
<gene>
    <name evidence="2" type="ORF">GCM10010136_13740</name>
</gene>
<comment type="caution">
    <text evidence="2">The sequence shown here is derived from an EMBL/GenBank/DDBJ whole genome shotgun (WGS) entry which is preliminary data.</text>
</comment>
<name>A0A8J3DHN0_9HYPH</name>
<protein>
    <recommendedName>
        <fullName evidence="4">Lipoprotein</fullName>
    </recommendedName>
</protein>
<accession>A0A8J3DHN0</accession>
<evidence type="ECO:0000256" key="1">
    <source>
        <dbReference type="SAM" id="SignalP"/>
    </source>
</evidence>
<feature type="signal peptide" evidence="1">
    <location>
        <begin position="1"/>
        <end position="20"/>
    </location>
</feature>
<evidence type="ECO:0000313" key="3">
    <source>
        <dbReference type="Proteomes" id="UP000641137"/>
    </source>
</evidence>
<proteinExistence type="predicted"/>
<dbReference type="InterPro" id="IPR039366">
    <property type="entry name" value="Pilotin"/>
</dbReference>
<evidence type="ECO:0008006" key="4">
    <source>
        <dbReference type="Google" id="ProtNLM"/>
    </source>
</evidence>
<keyword evidence="3" id="KW-1185">Reference proteome</keyword>
<keyword evidence="1" id="KW-0732">Signal</keyword>
<evidence type="ECO:0000313" key="2">
    <source>
        <dbReference type="EMBL" id="GHC68725.1"/>
    </source>
</evidence>
<dbReference type="PANTHER" id="PTHR38013">
    <property type="entry name" value="GLYCOPROTEIN/POLYSACCHARIDE METABOLISM"/>
    <property type="match status" value="1"/>
</dbReference>
<dbReference type="PANTHER" id="PTHR38013:SF1">
    <property type="entry name" value="GLYCOPROTEIN_POLYSACCHARIDE METABOLISM"/>
    <property type="match status" value="1"/>
</dbReference>
<sequence>MIAKLLATALLCGVAFAALAEGKTLGGEVFFDENVTLPEGATASIQLIDVSEADAPAEIIAEQTIAPAQTLPLVYELSFDDNDLDERHSYALTARISQRGKLLYINDVRHVVDPKGGTKNLAIRVIRVEK</sequence>
<dbReference type="InterPro" id="IPR053196">
    <property type="entry name" value="Lipoprotein_YbaY-like"/>
</dbReference>